<feature type="domain" description="Glycosyltransferase N-terminal" evidence="4">
    <location>
        <begin position="5"/>
        <end position="227"/>
    </location>
</feature>
<comment type="caution">
    <text evidence="5">The sequence shown here is derived from an EMBL/GenBank/DDBJ whole genome shotgun (WGS) entry which is preliminary data.</text>
</comment>
<dbReference type="SUPFAM" id="SSF53756">
    <property type="entry name" value="UDP-Glycosyltransferase/glycogen phosphorylase"/>
    <property type="match status" value="3"/>
</dbReference>
<evidence type="ECO:0000256" key="3">
    <source>
        <dbReference type="SAM" id="MobiDB-lite"/>
    </source>
</evidence>
<dbReference type="FunFam" id="3.40.50.2000:FF:000238">
    <property type="entry name" value="Glycosyltransferase"/>
    <property type="match status" value="2"/>
</dbReference>
<dbReference type="PANTHER" id="PTHR48044:SF22">
    <property type="entry name" value="GLYCOSYLTRANSFERASE"/>
    <property type="match status" value="1"/>
</dbReference>
<keyword evidence="2" id="KW-0808">Transferase</keyword>
<dbReference type="Gene3D" id="3.40.50.2000">
    <property type="entry name" value="Glycogen Phosphorylase B"/>
    <property type="match status" value="6"/>
</dbReference>
<sequence>MSNADEVTVVIVPFLAHGHLNQLLHFSLLLSTRSGLTVHFASTASHNRQAKHRLQGWPLSSLSSIHFHDLPLPPISSPPPNPHSPNSFPTHLQPLFNATDLIRSPLSSLLLSLSAFSRRLIVIHDRLMSLNGFEAAAIPNIESYAFCGPSAVFLCEVEQLMKQGTGLEELMSPEFIRFIERRRNDVVTNSGFIINTCRELESEFLDILVLREDFLGKPIFAIGPFNPIPMHNSTDISRDECLEWLDGHPPCSVVYVSFGTMSTISDEQAEQLASGLRLSGHRFLWVLRDADRADIFAFESSSRRLPAGFEKAVEGVGKVVRGWVPQLDVLAHRATGGFMSHCGWNSCMEAVSCGVPVMAWPMHSDQPANARLLAEGLKVGVVVREWDRRQDVVAAERVEEVVRMVMEGEEGRRMREKAREMGEAVRAARKDGGSSKEALDLKSCTNPAINDIPKRPLKLPTPLASEMSNADEVTVVIVPFPAQSHLNQLLHFSLLLSTRFGLAVHFACSTSHNRQAKLRLQGWPLFSLSSIHFHDLPLPPIPSPPPNPHSPTTFPTHLQPLFDATNLIRTPLSSLLLSLSASSRCLVVVHDHLMSFAGLEAAVIPNAESYKFYGPSAAFLCEAEQLRMQGTDLDELFSPEFRLFTARRRKHEFKSSGLIINTCREVERNFLEILATREAYSGVPVYAIGPLNPVPRHNKTNSTRNECLEWLDGHPPCSVVYVSFGTTSTISEEQVEQLASGFLRSEHRFLWVLRDADRADIFTTESSSRLLPAGFEKAVEGVGKVVRGWVPQLDVLAHRATGGFMSHCGWNSCMEAMSCGVPVLAWPMHSDQPTNARLLAEGLKVGLVVRGWDGRREVVAAERVEEVVRMVMEGEEGRWMREKARKISEAVRAAGEDGGSSKEALDPPQPTHSLLPPPLHTLRLDRPLRLHGLSQSPSQTPPQGWPLSSLSSIHFHDLPLPSIYSTPPNPLPHPPPTALRRHRSHPLPLSSLFLSLSASSRHLVIIHDRLTLLDGFEAAAITNAVSYTFCGPSAAFLCEVEQLMKQRTVLEELVSPEFIRFIERRRNDVVTSSDFIINTCRELESEFLDILALREDFLGKSIFAIGPFNPMTMHNNTDISRDEFLEWLDEHPPSSVVHVSFGTMSTISDEQAEQLASGLRRSGHRFLWVLRDADRADIFAFESSSR</sequence>
<dbReference type="AlphaFoldDB" id="A0AAV7H5Y1"/>
<evidence type="ECO:0000313" key="6">
    <source>
        <dbReference type="Proteomes" id="UP000775213"/>
    </source>
</evidence>
<feature type="domain" description="Glycosyltransferase N-terminal" evidence="4">
    <location>
        <begin position="471"/>
        <end position="693"/>
    </location>
</feature>
<dbReference type="EMBL" id="JAGFBR010000008">
    <property type="protein sequence ID" value="KAH0463219.1"/>
    <property type="molecule type" value="Genomic_DNA"/>
</dbReference>
<dbReference type="Pfam" id="PF26168">
    <property type="entry name" value="Glyco_transf_N"/>
    <property type="match status" value="3"/>
</dbReference>
<name>A0AAV7H5Y1_DENCH</name>
<dbReference type="CDD" id="cd03784">
    <property type="entry name" value="GT1_Gtf-like"/>
    <property type="match status" value="2"/>
</dbReference>
<evidence type="ECO:0000313" key="5">
    <source>
        <dbReference type="EMBL" id="KAH0463219.1"/>
    </source>
</evidence>
<dbReference type="InterPro" id="IPR035595">
    <property type="entry name" value="UDP_glycos_trans_CS"/>
</dbReference>
<dbReference type="Pfam" id="PF00201">
    <property type="entry name" value="UDPGT"/>
    <property type="match status" value="2"/>
</dbReference>
<evidence type="ECO:0000256" key="1">
    <source>
        <dbReference type="ARBA" id="ARBA00009995"/>
    </source>
</evidence>
<proteinExistence type="inferred from homology"/>
<feature type="region of interest" description="Disordered" evidence="3">
    <location>
        <begin position="890"/>
        <end position="920"/>
    </location>
</feature>
<evidence type="ECO:0000259" key="4">
    <source>
        <dbReference type="Pfam" id="PF26168"/>
    </source>
</evidence>
<feature type="compositionally biased region" description="Pro residues" evidence="3">
    <location>
        <begin position="907"/>
        <end position="919"/>
    </location>
</feature>
<evidence type="ECO:0000256" key="2">
    <source>
        <dbReference type="ARBA" id="ARBA00022679"/>
    </source>
</evidence>
<dbReference type="InterPro" id="IPR058980">
    <property type="entry name" value="Glyco_transf_N"/>
</dbReference>
<comment type="similarity">
    <text evidence="1">Belongs to the UDP-glycosyltransferase family.</text>
</comment>
<dbReference type="PANTHER" id="PTHR48044">
    <property type="entry name" value="GLYCOSYLTRANSFERASE"/>
    <property type="match status" value="1"/>
</dbReference>
<protein>
    <recommendedName>
        <fullName evidence="4">Glycosyltransferase N-terminal domain-containing protein</fullName>
    </recommendedName>
</protein>
<dbReference type="GO" id="GO:0050404">
    <property type="term" value="F:zeatin O-beta-D-xylosyltransferase activity"/>
    <property type="evidence" value="ECO:0007669"/>
    <property type="project" value="UniProtKB-ARBA"/>
</dbReference>
<dbReference type="PROSITE" id="PS00375">
    <property type="entry name" value="UDPGT"/>
    <property type="match status" value="2"/>
</dbReference>
<reference evidence="5 6" key="1">
    <citation type="journal article" date="2021" name="Hortic Res">
        <title>Chromosome-scale assembly of the Dendrobium chrysotoxum genome enhances the understanding of orchid evolution.</title>
        <authorList>
            <person name="Zhang Y."/>
            <person name="Zhang G.Q."/>
            <person name="Zhang D."/>
            <person name="Liu X.D."/>
            <person name="Xu X.Y."/>
            <person name="Sun W.H."/>
            <person name="Yu X."/>
            <person name="Zhu X."/>
            <person name="Wang Z.W."/>
            <person name="Zhao X."/>
            <person name="Zhong W.Y."/>
            <person name="Chen H."/>
            <person name="Yin W.L."/>
            <person name="Huang T."/>
            <person name="Niu S.C."/>
            <person name="Liu Z.J."/>
        </authorList>
    </citation>
    <scope>NUCLEOTIDE SEQUENCE [LARGE SCALE GENOMIC DNA]</scope>
    <source>
        <strain evidence="5">Lindl</strain>
    </source>
</reference>
<dbReference type="Proteomes" id="UP000775213">
    <property type="component" value="Unassembled WGS sequence"/>
</dbReference>
<dbReference type="InterPro" id="IPR002213">
    <property type="entry name" value="UDP_glucos_trans"/>
</dbReference>
<keyword evidence="6" id="KW-1185">Reference proteome</keyword>
<feature type="domain" description="Glycosyltransferase N-terminal" evidence="4">
    <location>
        <begin position="943"/>
        <end position="1110"/>
    </location>
</feature>
<gene>
    <name evidence="5" type="ORF">IEQ34_007801</name>
</gene>
<dbReference type="GO" id="GO:0009690">
    <property type="term" value="P:cytokinin metabolic process"/>
    <property type="evidence" value="ECO:0007669"/>
    <property type="project" value="UniProtKB-ARBA"/>
</dbReference>
<dbReference type="FunFam" id="3.40.50.2000:FF:000060">
    <property type="entry name" value="Glycosyltransferase"/>
    <property type="match status" value="2"/>
</dbReference>
<organism evidence="5 6">
    <name type="scientific">Dendrobium chrysotoxum</name>
    <name type="common">Orchid</name>
    <dbReference type="NCBI Taxonomy" id="161865"/>
    <lineage>
        <taxon>Eukaryota</taxon>
        <taxon>Viridiplantae</taxon>
        <taxon>Streptophyta</taxon>
        <taxon>Embryophyta</taxon>
        <taxon>Tracheophyta</taxon>
        <taxon>Spermatophyta</taxon>
        <taxon>Magnoliopsida</taxon>
        <taxon>Liliopsida</taxon>
        <taxon>Asparagales</taxon>
        <taxon>Orchidaceae</taxon>
        <taxon>Epidendroideae</taxon>
        <taxon>Malaxideae</taxon>
        <taxon>Dendrobiinae</taxon>
        <taxon>Dendrobium</taxon>
    </lineage>
</organism>
<accession>A0AAV7H5Y1</accession>